<keyword evidence="2" id="KW-1185">Reference proteome</keyword>
<dbReference type="EMBL" id="JBJQOH010000004">
    <property type="protein sequence ID" value="KAL3689139.1"/>
    <property type="molecule type" value="Genomic_DNA"/>
</dbReference>
<name>A0ABD3HG65_9MARC</name>
<protein>
    <submittedName>
        <fullName evidence="1">Uncharacterized protein</fullName>
    </submittedName>
</protein>
<reference evidence="1 2" key="1">
    <citation type="submission" date="2024-09" db="EMBL/GenBank/DDBJ databases">
        <title>Chromosome-scale assembly of Riccia sorocarpa.</title>
        <authorList>
            <person name="Paukszto L."/>
        </authorList>
    </citation>
    <scope>NUCLEOTIDE SEQUENCE [LARGE SCALE GENOMIC DNA]</scope>
    <source>
        <strain evidence="1">LP-2024</strain>
        <tissue evidence="1">Aerial parts of the thallus</tissue>
    </source>
</reference>
<dbReference type="Gene3D" id="3.40.1500.10">
    <property type="entry name" value="Coproporphyrinogen III oxidase, aerobic"/>
    <property type="match status" value="1"/>
</dbReference>
<organism evidence="1 2">
    <name type="scientific">Riccia sorocarpa</name>
    <dbReference type="NCBI Taxonomy" id="122646"/>
    <lineage>
        <taxon>Eukaryota</taxon>
        <taxon>Viridiplantae</taxon>
        <taxon>Streptophyta</taxon>
        <taxon>Embryophyta</taxon>
        <taxon>Marchantiophyta</taxon>
        <taxon>Marchantiopsida</taxon>
        <taxon>Marchantiidae</taxon>
        <taxon>Marchantiales</taxon>
        <taxon>Ricciaceae</taxon>
        <taxon>Riccia</taxon>
    </lineage>
</organism>
<dbReference type="InterPro" id="IPR036406">
    <property type="entry name" value="Coprogen_oxidase_aer_sf"/>
</dbReference>
<dbReference type="Proteomes" id="UP001633002">
    <property type="component" value="Unassembled WGS sequence"/>
</dbReference>
<gene>
    <name evidence="1" type="ORF">R1sor_015448</name>
</gene>
<accession>A0ABD3HG65</accession>
<comment type="caution">
    <text evidence="1">The sequence shown here is derived from an EMBL/GenBank/DDBJ whole genome shotgun (WGS) entry which is preliminary data.</text>
</comment>
<proteinExistence type="predicted"/>
<evidence type="ECO:0000313" key="1">
    <source>
        <dbReference type="EMBL" id="KAL3689139.1"/>
    </source>
</evidence>
<dbReference type="AlphaFoldDB" id="A0ABD3HG65"/>
<sequence>MKGSLGLERKLKNHRHERIFRVGKKIDGTIAMKGSLQFMKGIFRVGKKIDGTIAMKGSLGQWEEELAEEQQYEVFTREKFEAFLLTMQESICATAAEADGSGKTFCEDRWQRSDDPSSE</sequence>
<evidence type="ECO:0000313" key="2">
    <source>
        <dbReference type="Proteomes" id="UP001633002"/>
    </source>
</evidence>